<evidence type="ECO:0000256" key="6">
    <source>
        <dbReference type="ARBA" id="ARBA00022670"/>
    </source>
</evidence>
<dbReference type="CDD" id="cd00037">
    <property type="entry name" value="CLECT"/>
    <property type="match status" value="1"/>
</dbReference>
<dbReference type="InterPro" id="IPR018114">
    <property type="entry name" value="TRYPSIN_HIS"/>
</dbReference>
<dbReference type="InterPro" id="IPR043504">
    <property type="entry name" value="Peptidase_S1_PA_chymotrypsin"/>
</dbReference>
<dbReference type="CDD" id="cd00190">
    <property type="entry name" value="Tryp_SPc"/>
    <property type="match status" value="1"/>
</dbReference>
<evidence type="ECO:0000313" key="23">
    <source>
        <dbReference type="Proteomes" id="UP001164746"/>
    </source>
</evidence>
<dbReference type="Pfam" id="PF00530">
    <property type="entry name" value="SRCR"/>
    <property type="match status" value="2"/>
</dbReference>
<evidence type="ECO:0000256" key="12">
    <source>
        <dbReference type="ARBA" id="ARBA00023180"/>
    </source>
</evidence>
<feature type="disulfide bond" evidence="15">
    <location>
        <begin position="432"/>
        <end position="442"/>
    </location>
</feature>
<evidence type="ECO:0000256" key="14">
    <source>
        <dbReference type="PROSITE-ProRule" id="PRU00121"/>
    </source>
</evidence>
<dbReference type="Gene3D" id="2.40.10.10">
    <property type="entry name" value="Trypsin-like serine proteases"/>
    <property type="match status" value="1"/>
</dbReference>
<dbReference type="InterPro" id="IPR001314">
    <property type="entry name" value="Peptidase_S1A"/>
</dbReference>
<dbReference type="SUPFAM" id="SSF50494">
    <property type="entry name" value="Trypsin-like serine proteases"/>
    <property type="match status" value="1"/>
</dbReference>
<dbReference type="PANTHER" id="PTHR24264">
    <property type="entry name" value="TRYPSIN-RELATED"/>
    <property type="match status" value="1"/>
</dbReference>
<evidence type="ECO:0000259" key="19">
    <source>
        <dbReference type="PROSITE" id="PS50240"/>
    </source>
</evidence>
<keyword evidence="8" id="KW-0677">Repeat</keyword>
<dbReference type="InterPro" id="IPR003609">
    <property type="entry name" value="Pan_app"/>
</dbReference>
<dbReference type="CDD" id="cd01099">
    <property type="entry name" value="PAN_AP_HGF"/>
    <property type="match status" value="1"/>
</dbReference>
<protein>
    <recommendedName>
        <fullName evidence="3">Neurotrypsin</fullName>
    </recommendedName>
    <alternativeName>
        <fullName evidence="13">Serine protease 12</fullName>
    </alternativeName>
</protein>
<dbReference type="InterPro" id="IPR009003">
    <property type="entry name" value="Peptidase_S1_PA"/>
</dbReference>
<dbReference type="PRINTS" id="PR00722">
    <property type="entry name" value="CHYMOTRYPSIN"/>
</dbReference>
<dbReference type="PROSITE" id="PS50041">
    <property type="entry name" value="C_TYPE_LECTIN_2"/>
    <property type="match status" value="1"/>
</dbReference>
<feature type="domain" description="Kringle" evidence="18">
    <location>
        <begin position="710"/>
        <end position="783"/>
    </location>
</feature>
<dbReference type="InterPro" id="IPR001190">
    <property type="entry name" value="SRCR"/>
</dbReference>
<dbReference type="Pfam" id="PF00089">
    <property type="entry name" value="Trypsin"/>
    <property type="match status" value="1"/>
</dbReference>
<keyword evidence="5 14" id="KW-0420">Kringle</keyword>
<feature type="domain" description="Kringle" evidence="18">
    <location>
        <begin position="620"/>
        <end position="700"/>
    </location>
</feature>
<dbReference type="SUPFAM" id="SSF56436">
    <property type="entry name" value="C-type lectin-like"/>
    <property type="match status" value="1"/>
</dbReference>
<reference evidence="22" key="1">
    <citation type="submission" date="2022-11" db="EMBL/GenBank/DDBJ databases">
        <title>Centuries of genome instability and evolution in soft-shell clam transmissible cancer (bioRxiv).</title>
        <authorList>
            <person name="Hart S.F.M."/>
            <person name="Yonemitsu M.A."/>
            <person name="Giersch R.M."/>
            <person name="Beal B.F."/>
            <person name="Arriagada G."/>
            <person name="Davis B.W."/>
            <person name="Ostrander E.A."/>
            <person name="Goff S.P."/>
            <person name="Metzger M.J."/>
        </authorList>
    </citation>
    <scope>NUCLEOTIDE SEQUENCE</scope>
    <source>
        <strain evidence="22">MELC-2E11</strain>
        <tissue evidence="22">Siphon/mantle</tissue>
    </source>
</reference>
<dbReference type="SMART" id="SM00473">
    <property type="entry name" value="PAN_AP"/>
    <property type="match status" value="1"/>
</dbReference>
<name>A0ABY7DIX8_MYAAR</name>
<dbReference type="InterPro" id="IPR033116">
    <property type="entry name" value="TRYPSIN_SER"/>
</dbReference>
<gene>
    <name evidence="22" type="ORF">MAR_030339</name>
</gene>
<dbReference type="InterPro" id="IPR001254">
    <property type="entry name" value="Trypsin_dom"/>
</dbReference>
<comment type="subcellular location">
    <subcellularLocation>
        <location evidence="2">Secreted</location>
    </subcellularLocation>
</comment>
<comment type="function">
    <text evidence="1">Plays a role in neuronal plasticity and the proteolytic action may subserve structural reorganizations associated with learning and memory operations.</text>
</comment>
<dbReference type="SMART" id="SM00202">
    <property type="entry name" value="SR"/>
    <property type="match status" value="2"/>
</dbReference>
<keyword evidence="23" id="KW-1185">Reference proteome</keyword>
<evidence type="ECO:0000256" key="10">
    <source>
        <dbReference type="ARBA" id="ARBA00022825"/>
    </source>
</evidence>
<dbReference type="PROSITE" id="PS00420">
    <property type="entry name" value="SRCR_1"/>
    <property type="match status" value="1"/>
</dbReference>
<feature type="non-terminal residue" evidence="22">
    <location>
        <position position="1"/>
    </location>
</feature>
<dbReference type="Pfam" id="PF00051">
    <property type="entry name" value="Kringle"/>
    <property type="match status" value="3"/>
</dbReference>
<feature type="domain" description="C-type lectin" evidence="17">
    <location>
        <begin position="12"/>
        <end position="163"/>
    </location>
</feature>
<evidence type="ECO:0000313" key="22">
    <source>
        <dbReference type="EMBL" id="WAQ97649.1"/>
    </source>
</evidence>
<feature type="domain" description="Peptidase S1" evidence="19">
    <location>
        <begin position="840"/>
        <end position="1080"/>
    </location>
</feature>
<evidence type="ECO:0000256" key="2">
    <source>
        <dbReference type="ARBA" id="ARBA00004613"/>
    </source>
</evidence>
<evidence type="ECO:0000256" key="5">
    <source>
        <dbReference type="ARBA" id="ARBA00022572"/>
    </source>
</evidence>
<evidence type="ECO:0000256" key="3">
    <source>
        <dbReference type="ARBA" id="ARBA00017669"/>
    </source>
</evidence>
<feature type="domain" description="Apple" evidence="21">
    <location>
        <begin position="254"/>
        <end position="344"/>
    </location>
</feature>
<evidence type="ECO:0000256" key="15">
    <source>
        <dbReference type="PROSITE-ProRule" id="PRU00196"/>
    </source>
</evidence>
<dbReference type="InterPro" id="IPR038178">
    <property type="entry name" value="Kringle_sf"/>
</dbReference>
<dbReference type="InterPro" id="IPR013806">
    <property type="entry name" value="Kringle-like"/>
</dbReference>
<keyword evidence="12" id="KW-0325">Glycoprotein</keyword>
<feature type="disulfide bond" evidence="14">
    <location>
        <begin position="755"/>
        <end position="778"/>
    </location>
</feature>
<dbReference type="SUPFAM" id="SSF57440">
    <property type="entry name" value="Kringle-like"/>
    <property type="match status" value="3"/>
</dbReference>
<dbReference type="Gene3D" id="3.10.250.10">
    <property type="entry name" value="SRCR-like domain"/>
    <property type="match status" value="2"/>
</dbReference>
<dbReference type="InterPro" id="IPR050127">
    <property type="entry name" value="Serine_Proteases_S1"/>
</dbReference>
<feature type="domain" description="SRCR" evidence="20">
    <location>
        <begin position="354"/>
        <end position="463"/>
    </location>
</feature>
<dbReference type="PROSITE" id="PS50240">
    <property type="entry name" value="TRYPSIN_DOM"/>
    <property type="match status" value="1"/>
</dbReference>
<evidence type="ECO:0000256" key="7">
    <source>
        <dbReference type="ARBA" id="ARBA00022696"/>
    </source>
</evidence>
<feature type="disulfide bond" evidence="15">
    <location>
        <begin position="531"/>
        <end position="541"/>
    </location>
</feature>
<dbReference type="InterPro" id="IPR000001">
    <property type="entry name" value="Kringle"/>
</dbReference>
<dbReference type="Pfam" id="PF00024">
    <property type="entry name" value="PAN_1"/>
    <property type="match status" value="1"/>
</dbReference>
<dbReference type="PROSITE" id="PS00021">
    <property type="entry name" value="KRINGLE_1"/>
    <property type="match status" value="1"/>
</dbReference>
<dbReference type="PROSITE" id="PS50070">
    <property type="entry name" value="KRINGLE_2"/>
    <property type="match status" value="3"/>
</dbReference>
<dbReference type="InterPro" id="IPR001304">
    <property type="entry name" value="C-type_lectin-like"/>
</dbReference>
<sequence>CPTDWLAGPTGCYQLINNIVSKRTFAVNKCARRGGHLVTIETELENNFISSIYRYEINERVLTGGIKKGSGWFWEEVSSNNDTENSSGQIVEVHSTTTFPVEFTKWFPGWEPGNIFPEPTGEKKDRCLFLSPLANHPSGGSTRVEYLFWANDLCQSTKKRMTRGFRYICEQQIQPMDTDVGCYRGTGIDYRGKAAITNTGLPCMKWTDAEDINPGTYPHMGLGDHNYCRNPDNDDTPWCWVSRGNFESCQVPECPDDDVFYDALEDIHTGVSPLTGHAIWSLTVARERTRTNTVCAQYCLNATRFVCRAFTFKPRTRECILSDANTRTEELRQSRSEDLFELTSILRTDDSVAVRLSGGERNGEGTVEVLYRGEWGAVCDDQWDDLDAAVVCNMLGYPGSLVYLYACIPAEASSNSHFGGGNGSFLLDDVMCTGSEVSIDKCDHAGWKNHDCFSWEKAGVRLETEGFNAYGGRVLLSRGNEEGTICDDKWGYQDAKVICKMLGYRGGKALEGDWFEPLAGDIPILLDDVQCTGTEDSLEQCDHAGWGIHNCDHSEDAGVQCEPPEMWTDDVTTIVSTDMPSTSTTKPSTTKPTTTTTIQTTTTKMTQSPITSASIIEHKDCFDGSGVYTGTLAETENGFTCQLWSLDTPHAHKNHNDSAFPDGSVQAVLNFCRTPDDDSTPWCYTTDPDERWGYCNVPKCRDNCVRVASSYTGTASVTASGRTCQSWSANEPHTHKYHGDDQFPDGSVNRAVNYCRAPDEDDTLWCYTTDENKRWDFCNVTRCEGGEFNFNITCGTRPLEHSRRRRETDSSSDSSELFGNDDELTEIDLDRSLYRKQTRIFGGQSAIYGMYPWQAGIRRRLGSTLGYHMHHCGGTIIGEYWILSAAHCFRDIPRDNVVIRTGDHTNHYRDKYEQEFDVEVVLAHEEYSDITFDNDIALVKLLPKNGRGIIFNDYVQPACLPNETTPYRWRQKCLISGWGETADEKLSTHLTAARVPLVDDVTCLRSYKHTTTPRMVCAGYMAGGVDSCAGDSGGPLVCDIQGHYTVMGVTSFGEGCAVPNAPGVYARVTSFMPWIRQKLLKYGG</sequence>
<dbReference type="PRINTS" id="PR00258">
    <property type="entry name" value="SPERACTRCPTR"/>
</dbReference>
<dbReference type="Gene3D" id="3.10.100.10">
    <property type="entry name" value="Mannose-Binding Protein A, subunit A"/>
    <property type="match status" value="1"/>
</dbReference>
<keyword evidence="11 15" id="KW-1015">Disulfide bond</keyword>
<evidence type="ECO:0000256" key="9">
    <source>
        <dbReference type="ARBA" id="ARBA00022801"/>
    </source>
</evidence>
<feature type="disulfide bond" evidence="14">
    <location>
        <begin position="672"/>
        <end position="695"/>
    </location>
</feature>
<dbReference type="InterPro" id="IPR018056">
    <property type="entry name" value="Kringle_CS"/>
</dbReference>
<evidence type="ECO:0000256" key="8">
    <source>
        <dbReference type="ARBA" id="ARBA00022737"/>
    </source>
</evidence>
<accession>A0ABY7DIX8</accession>
<dbReference type="SMART" id="SM00020">
    <property type="entry name" value="Tryp_SPc"/>
    <property type="match status" value="1"/>
</dbReference>
<dbReference type="SUPFAM" id="SSF56487">
    <property type="entry name" value="SRCR-like"/>
    <property type="match status" value="2"/>
</dbReference>
<dbReference type="SMART" id="SM00034">
    <property type="entry name" value="CLECT"/>
    <property type="match status" value="1"/>
</dbReference>
<dbReference type="PROSITE" id="PS00135">
    <property type="entry name" value="TRYPSIN_SER"/>
    <property type="match status" value="1"/>
</dbReference>
<dbReference type="Proteomes" id="UP001164746">
    <property type="component" value="Chromosome 2"/>
</dbReference>
<dbReference type="PROSITE" id="PS50948">
    <property type="entry name" value="PAN"/>
    <property type="match status" value="1"/>
</dbReference>
<evidence type="ECO:0000259" key="18">
    <source>
        <dbReference type="PROSITE" id="PS50070"/>
    </source>
</evidence>
<dbReference type="CDD" id="cd00108">
    <property type="entry name" value="KR"/>
    <property type="match status" value="2"/>
</dbReference>
<dbReference type="InterPro" id="IPR016187">
    <property type="entry name" value="CTDL_fold"/>
</dbReference>
<evidence type="ECO:0000256" key="4">
    <source>
        <dbReference type="ARBA" id="ARBA00022525"/>
    </source>
</evidence>
<organism evidence="22 23">
    <name type="scientific">Mya arenaria</name>
    <name type="common">Soft-shell clam</name>
    <dbReference type="NCBI Taxonomy" id="6604"/>
    <lineage>
        <taxon>Eukaryota</taxon>
        <taxon>Metazoa</taxon>
        <taxon>Spiralia</taxon>
        <taxon>Lophotrochozoa</taxon>
        <taxon>Mollusca</taxon>
        <taxon>Bivalvia</taxon>
        <taxon>Autobranchia</taxon>
        <taxon>Heteroconchia</taxon>
        <taxon>Euheterodonta</taxon>
        <taxon>Imparidentia</taxon>
        <taxon>Neoheterodontei</taxon>
        <taxon>Myida</taxon>
        <taxon>Myoidea</taxon>
        <taxon>Myidae</taxon>
        <taxon>Mya</taxon>
    </lineage>
</organism>
<evidence type="ECO:0000256" key="16">
    <source>
        <dbReference type="RuleBase" id="RU363034"/>
    </source>
</evidence>
<keyword evidence="9 16" id="KW-0378">Hydrolase</keyword>
<dbReference type="InterPro" id="IPR036772">
    <property type="entry name" value="SRCR-like_dom_sf"/>
</dbReference>
<keyword evidence="6 16" id="KW-0645">Protease</keyword>
<comment type="caution">
    <text evidence="15">Lacks conserved residue(s) required for the propagation of feature annotation.</text>
</comment>
<dbReference type="Gene3D" id="2.40.20.10">
    <property type="entry name" value="Plasminogen Kringle 4"/>
    <property type="match status" value="3"/>
</dbReference>
<dbReference type="PROSITE" id="PS00134">
    <property type="entry name" value="TRYPSIN_HIS"/>
    <property type="match status" value="1"/>
</dbReference>
<dbReference type="Gene3D" id="3.50.4.10">
    <property type="entry name" value="Hepatocyte Growth Factor"/>
    <property type="match status" value="1"/>
</dbReference>
<evidence type="ECO:0000259" key="21">
    <source>
        <dbReference type="PROSITE" id="PS50948"/>
    </source>
</evidence>
<feature type="domain" description="SRCR" evidence="20">
    <location>
        <begin position="460"/>
        <end position="562"/>
    </location>
</feature>
<evidence type="ECO:0000256" key="13">
    <source>
        <dbReference type="ARBA" id="ARBA00030576"/>
    </source>
</evidence>
<dbReference type="EMBL" id="CP111013">
    <property type="protein sequence ID" value="WAQ97649.1"/>
    <property type="molecule type" value="Genomic_DNA"/>
</dbReference>
<evidence type="ECO:0000259" key="17">
    <source>
        <dbReference type="PROSITE" id="PS50041"/>
    </source>
</evidence>
<keyword evidence="10 16" id="KW-0720">Serine protease</keyword>
<keyword evidence="7" id="KW-0356">Hemostasis</keyword>
<evidence type="ECO:0000256" key="11">
    <source>
        <dbReference type="ARBA" id="ARBA00023157"/>
    </source>
</evidence>
<proteinExistence type="predicted"/>
<dbReference type="InterPro" id="IPR016186">
    <property type="entry name" value="C-type_lectin-like/link_sf"/>
</dbReference>
<dbReference type="PANTHER" id="PTHR24264:SF65">
    <property type="entry name" value="SRCR DOMAIN-CONTAINING PROTEIN"/>
    <property type="match status" value="1"/>
</dbReference>
<dbReference type="PROSITE" id="PS50287">
    <property type="entry name" value="SRCR_2"/>
    <property type="match status" value="2"/>
</dbReference>
<evidence type="ECO:0000259" key="20">
    <source>
        <dbReference type="PROSITE" id="PS50287"/>
    </source>
</evidence>
<feature type="domain" description="Kringle" evidence="18">
    <location>
        <begin position="181"/>
        <end position="254"/>
    </location>
</feature>
<dbReference type="PRINTS" id="PR00018">
    <property type="entry name" value="KRINGLE"/>
</dbReference>
<keyword evidence="4" id="KW-0964">Secreted</keyword>
<evidence type="ECO:0000256" key="1">
    <source>
        <dbReference type="ARBA" id="ARBA00002744"/>
    </source>
</evidence>
<dbReference type="SMART" id="SM00130">
    <property type="entry name" value="KR"/>
    <property type="match status" value="3"/>
</dbReference>
<dbReference type="SUPFAM" id="SSF57414">
    <property type="entry name" value="Hairpin loop containing domain-like"/>
    <property type="match status" value="1"/>
</dbReference>